<evidence type="ECO:0000259" key="5">
    <source>
        <dbReference type="Pfam" id="PF00151"/>
    </source>
</evidence>
<dbReference type="Pfam" id="PF00151">
    <property type="entry name" value="Lipase"/>
    <property type="match status" value="1"/>
</dbReference>
<evidence type="ECO:0000313" key="6">
    <source>
        <dbReference type="EMBL" id="VEN40813.1"/>
    </source>
</evidence>
<gene>
    <name evidence="6" type="ORF">CALMAC_LOCUS4852</name>
</gene>
<dbReference type="InterPro" id="IPR013818">
    <property type="entry name" value="Lipase"/>
</dbReference>
<dbReference type="PRINTS" id="PR00821">
    <property type="entry name" value="TAGLIPASE"/>
</dbReference>
<dbReference type="GO" id="GO:0016042">
    <property type="term" value="P:lipid catabolic process"/>
    <property type="evidence" value="ECO:0007669"/>
    <property type="project" value="TreeGrafter"/>
</dbReference>
<dbReference type="InterPro" id="IPR000734">
    <property type="entry name" value="TAG_lipase"/>
</dbReference>
<dbReference type="Gene3D" id="3.40.50.1820">
    <property type="entry name" value="alpha/beta hydrolase"/>
    <property type="match status" value="1"/>
</dbReference>
<evidence type="ECO:0000256" key="1">
    <source>
        <dbReference type="ARBA" id="ARBA00004613"/>
    </source>
</evidence>
<dbReference type="SUPFAM" id="SSF53474">
    <property type="entry name" value="alpha/beta-Hydrolases"/>
    <property type="match status" value="1"/>
</dbReference>
<proteinExistence type="inferred from homology"/>
<name>A0A653BZ38_CALMS</name>
<comment type="subcellular location">
    <subcellularLocation>
        <location evidence="1">Secreted</location>
    </subcellularLocation>
</comment>
<comment type="similarity">
    <text evidence="2 4">Belongs to the AB hydrolase superfamily. Lipase family.</text>
</comment>
<dbReference type="GO" id="GO:0016298">
    <property type="term" value="F:lipase activity"/>
    <property type="evidence" value="ECO:0007669"/>
    <property type="project" value="InterPro"/>
</dbReference>
<protein>
    <recommendedName>
        <fullName evidence="5">Lipase domain-containing protein</fullName>
    </recommendedName>
</protein>
<feature type="domain" description="Lipase" evidence="5">
    <location>
        <begin position="68"/>
        <end position="249"/>
    </location>
</feature>
<evidence type="ECO:0000256" key="2">
    <source>
        <dbReference type="ARBA" id="ARBA00010701"/>
    </source>
</evidence>
<dbReference type="PANTHER" id="PTHR11610">
    <property type="entry name" value="LIPASE"/>
    <property type="match status" value="1"/>
</dbReference>
<reference evidence="6 7" key="1">
    <citation type="submission" date="2019-01" db="EMBL/GenBank/DDBJ databases">
        <authorList>
            <person name="Sayadi A."/>
        </authorList>
    </citation>
    <scope>NUCLEOTIDE SEQUENCE [LARGE SCALE GENOMIC DNA]</scope>
</reference>
<keyword evidence="7" id="KW-1185">Reference proteome</keyword>
<dbReference type="InterPro" id="IPR029058">
    <property type="entry name" value="AB_hydrolase_fold"/>
</dbReference>
<evidence type="ECO:0000256" key="3">
    <source>
        <dbReference type="ARBA" id="ARBA00022525"/>
    </source>
</evidence>
<dbReference type="AlphaFoldDB" id="A0A653BZ38"/>
<sequence>MVMSDKISDFLKYISATSEQNEVGHTNYQCVCQIGGNLKQAEDARLITEICVKLTIYTKTSLDGEPIDFNQVGSFQRGKKVVVLIHGWASTGHDQYVRIARTFAHKMDMNAIVVSWHRLAYNCYFLAASATNCIGKYIAKVLVGVVYMTGTNPDDIHLIGHSLGGHVAGCCGLEFYKLYRKKLGRITGLDPAKPYFTLLTFLKSLVNTDAKFVEVLHSCTDSVLGTDKLLGDVDIFVNGGSCYNQPHCRGKGILGEPACAHSIAISMVEYVLDIGPFNMKKCSVRDDPSRICTGSDSKWLIDVKVASGEYFLQFDWNVDLRLE</sequence>
<evidence type="ECO:0000313" key="7">
    <source>
        <dbReference type="Proteomes" id="UP000410492"/>
    </source>
</evidence>
<keyword evidence="3" id="KW-0964">Secreted</keyword>
<dbReference type="EMBL" id="CAACVG010006655">
    <property type="protein sequence ID" value="VEN40813.1"/>
    <property type="molecule type" value="Genomic_DNA"/>
</dbReference>
<dbReference type="OrthoDB" id="199913at2759"/>
<evidence type="ECO:0000256" key="4">
    <source>
        <dbReference type="RuleBase" id="RU004262"/>
    </source>
</evidence>
<organism evidence="6 7">
    <name type="scientific">Callosobruchus maculatus</name>
    <name type="common">Southern cowpea weevil</name>
    <name type="synonym">Pulse bruchid</name>
    <dbReference type="NCBI Taxonomy" id="64391"/>
    <lineage>
        <taxon>Eukaryota</taxon>
        <taxon>Metazoa</taxon>
        <taxon>Ecdysozoa</taxon>
        <taxon>Arthropoda</taxon>
        <taxon>Hexapoda</taxon>
        <taxon>Insecta</taxon>
        <taxon>Pterygota</taxon>
        <taxon>Neoptera</taxon>
        <taxon>Endopterygota</taxon>
        <taxon>Coleoptera</taxon>
        <taxon>Polyphaga</taxon>
        <taxon>Cucujiformia</taxon>
        <taxon>Chrysomeloidea</taxon>
        <taxon>Chrysomelidae</taxon>
        <taxon>Bruchinae</taxon>
        <taxon>Bruchini</taxon>
        <taxon>Callosobruchus</taxon>
    </lineage>
</organism>
<accession>A0A653BZ38</accession>
<dbReference type="Proteomes" id="UP000410492">
    <property type="component" value="Unassembled WGS sequence"/>
</dbReference>
<dbReference type="GO" id="GO:0005615">
    <property type="term" value="C:extracellular space"/>
    <property type="evidence" value="ECO:0007669"/>
    <property type="project" value="TreeGrafter"/>
</dbReference>